<dbReference type="InterPro" id="IPR002711">
    <property type="entry name" value="HNH"/>
</dbReference>
<evidence type="ECO:0000313" key="4">
    <source>
        <dbReference type="EMBL" id="PXA65782.1"/>
    </source>
</evidence>
<dbReference type="Proteomes" id="UP000246722">
    <property type="component" value="Unassembled WGS sequence"/>
</dbReference>
<dbReference type="GO" id="GO:0004519">
    <property type="term" value="F:endonuclease activity"/>
    <property type="evidence" value="ECO:0007669"/>
    <property type="project" value="InterPro"/>
</dbReference>
<dbReference type="InterPro" id="IPR003615">
    <property type="entry name" value="HNH_nuc"/>
</dbReference>
<dbReference type="OrthoDB" id="3261064at2"/>
<feature type="compositionally biased region" description="Basic and acidic residues" evidence="2">
    <location>
        <begin position="472"/>
        <end position="481"/>
    </location>
</feature>
<dbReference type="SMART" id="SM00507">
    <property type="entry name" value="HNHc"/>
    <property type="match status" value="1"/>
</dbReference>
<feature type="region of interest" description="Disordered" evidence="2">
    <location>
        <begin position="425"/>
        <end position="481"/>
    </location>
</feature>
<accession>A0A317ZJU9</accession>
<dbReference type="AlphaFoldDB" id="A0A317ZJU9"/>
<organism evidence="4 5">
    <name type="scientific">Cryobacterium arcticum</name>
    <dbReference type="NCBI Taxonomy" id="670052"/>
    <lineage>
        <taxon>Bacteria</taxon>
        <taxon>Bacillati</taxon>
        <taxon>Actinomycetota</taxon>
        <taxon>Actinomycetes</taxon>
        <taxon>Micrococcales</taxon>
        <taxon>Microbacteriaceae</taxon>
        <taxon>Cryobacterium</taxon>
    </lineage>
</organism>
<dbReference type="Pfam" id="PF02720">
    <property type="entry name" value="DUF222"/>
    <property type="match status" value="1"/>
</dbReference>
<evidence type="ECO:0000259" key="3">
    <source>
        <dbReference type="SMART" id="SM00507"/>
    </source>
</evidence>
<dbReference type="Gene3D" id="1.10.30.50">
    <property type="match status" value="1"/>
</dbReference>
<dbReference type="EMBL" id="QHLY01000013">
    <property type="protein sequence ID" value="PXA65782.1"/>
    <property type="molecule type" value="Genomic_DNA"/>
</dbReference>
<proteinExistence type="inferred from homology"/>
<gene>
    <name evidence="4" type="ORF">CTB96_20185</name>
</gene>
<feature type="domain" description="HNH nuclease" evidence="3">
    <location>
        <begin position="368"/>
        <end position="420"/>
    </location>
</feature>
<dbReference type="CDD" id="cd00085">
    <property type="entry name" value="HNHc"/>
    <property type="match status" value="1"/>
</dbReference>
<dbReference type="Pfam" id="PF01844">
    <property type="entry name" value="HNH"/>
    <property type="match status" value="1"/>
</dbReference>
<keyword evidence="5" id="KW-1185">Reference proteome</keyword>
<protein>
    <recommendedName>
        <fullName evidence="3">HNH nuclease domain-containing protein</fullName>
    </recommendedName>
</protein>
<dbReference type="GO" id="GO:0003676">
    <property type="term" value="F:nucleic acid binding"/>
    <property type="evidence" value="ECO:0007669"/>
    <property type="project" value="InterPro"/>
</dbReference>
<comment type="similarity">
    <text evidence="1">Belongs to the Rv1128c/1148c/1588c/1702c/1945/3466 family.</text>
</comment>
<dbReference type="RefSeq" id="WP_110128815.1">
    <property type="nucleotide sequence ID" value="NZ_QHLY01000013.1"/>
</dbReference>
<evidence type="ECO:0000256" key="1">
    <source>
        <dbReference type="ARBA" id="ARBA00023450"/>
    </source>
</evidence>
<sequence>MATSNATPEDAPGEPDTARPVGVDATSAAIAAIIDPLIDNARQMSAIHAERARLLAELHRLGEQPAIIAGLRGDPVETGANDPNTHAHGPAWDDVELAERTLATEVAGALRLHSTTARMMIFNAAHLVEKLPLFHQALAQGRISWAHVLRMQDVTTGAPADVLPALEAAVLPKAEKLTATQFGRVAARELDRLHPVSLQERADVGATLRRVVLQPDVDGMAWLNAYLKADEAQAGYDRLIRIAKSLNDADTADQPADWTTDGGEGGGEVVLRTMDQRRADAFRDLLLDGECAGGLGRGIRGTVHVTVPVLTLMGKSFEPGMLEGYGPIDPETARRLAGTAPRWDRILTHPETGCMLSVGRDSYTPPADMKRYTEIRDQTCQGIGCNRTATKSEIDHTIPWNKGGPTAVGNLVHLCKACHRLKHQSSFSTRQSPTGALSWTSPSGKTYTREPANPIGPPTPSVAAAHPAESVRAARDEAPPF</sequence>
<dbReference type="GO" id="GO:0008270">
    <property type="term" value="F:zinc ion binding"/>
    <property type="evidence" value="ECO:0007669"/>
    <property type="project" value="InterPro"/>
</dbReference>
<feature type="compositionally biased region" description="Polar residues" evidence="2">
    <location>
        <begin position="425"/>
        <end position="446"/>
    </location>
</feature>
<dbReference type="InterPro" id="IPR003870">
    <property type="entry name" value="DUF222"/>
</dbReference>
<evidence type="ECO:0000313" key="5">
    <source>
        <dbReference type="Proteomes" id="UP000246722"/>
    </source>
</evidence>
<feature type="region of interest" description="Disordered" evidence="2">
    <location>
        <begin position="1"/>
        <end position="21"/>
    </location>
</feature>
<evidence type="ECO:0000256" key="2">
    <source>
        <dbReference type="SAM" id="MobiDB-lite"/>
    </source>
</evidence>
<reference evidence="4 5" key="1">
    <citation type="submission" date="2018-05" db="EMBL/GenBank/DDBJ databases">
        <title>Genetic diversity of glacier-inhabiting Cryobacterium bacteria in China and description of Cryobacterium mengkeensis sp. nov. and Arthrobacter glacialis sp. nov.</title>
        <authorList>
            <person name="Liu Q."/>
            <person name="Xin Y.-H."/>
        </authorList>
    </citation>
    <scope>NUCLEOTIDE SEQUENCE [LARGE SCALE GENOMIC DNA]</scope>
    <source>
        <strain evidence="4 5">SK-1</strain>
    </source>
</reference>
<name>A0A317ZJU9_9MICO</name>
<comment type="caution">
    <text evidence="4">The sequence shown here is derived from an EMBL/GenBank/DDBJ whole genome shotgun (WGS) entry which is preliminary data.</text>
</comment>